<dbReference type="Proteomes" id="UP000503004">
    <property type="component" value="Chromosome"/>
</dbReference>
<keyword evidence="12" id="KW-1185">Reference proteome</keyword>
<feature type="coiled-coil region" evidence="8">
    <location>
        <begin position="281"/>
        <end position="312"/>
    </location>
</feature>
<feature type="transmembrane region" description="Helical" evidence="9">
    <location>
        <begin position="233"/>
        <end position="252"/>
    </location>
</feature>
<keyword evidence="3" id="KW-1003">Cell membrane</keyword>
<accession>A0A858Q9U7</accession>
<keyword evidence="4 9" id="KW-0812">Transmembrane</keyword>
<dbReference type="Gene3D" id="3.30.70.270">
    <property type="match status" value="1"/>
</dbReference>
<evidence type="ECO:0000256" key="8">
    <source>
        <dbReference type="SAM" id="Coils"/>
    </source>
</evidence>
<dbReference type="Pfam" id="PF05231">
    <property type="entry name" value="MASE1"/>
    <property type="match status" value="1"/>
</dbReference>
<dbReference type="EMBL" id="CP046565">
    <property type="protein sequence ID" value="QJD30456.1"/>
    <property type="molecule type" value="Genomic_DNA"/>
</dbReference>
<dbReference type="SMART" id="SM00267">
    <property type="entry name" value="GGDEF"/>
    <property type="match status" value="1"/>
</dbReference>
<dbReference type="GO" id="GO:0052621">
    <property type="term" value="F:diguanylate cyclase activity"/>
    <property type="evidence" value="ECO:0007669"/>
    <property type="project" value="UniProtKB-EC"/>
</dbReference>
<evidence type="ECO:0000256" key="6">
    <source>
        <dbReference type="ARBA" id="ARBA00023136"/>
    </source>
</evidence>
<dbReference type="InterPro" id="IPR007895">
    <property type="entry name" value="MASE1"/>
</dbReference>
<dbReference type="KEGG" id="metu:GNH96_11030"/>
<comment type="subcellular location">
    <subcellularLocation>
        <location evidence="1">Cell membrane</location>
        <topology evidence="1">Multi-pass membrane protein</topology>
    </subcellularLocation>
</comment>
<feature type="transmembrane region" description="Helical" evidence="9">
    <location>
        <begin position="148"/>
        <end position="171"/>
    </location>
</feature>
<dbReference type="SUPFAM" id="SSF55073">
    <property type="entry name" value="Nucleotide cyclase"/>
    <property type="match status" value="1"/>
</dbReference>
<gene>
    <name evidence="11" type="ORF">GNH96_11030</name>
</gene>
<dbReference type="PROSITE" id="PS50887">
    <property type="entry name" value="GGDEF"/>
    <property type="match status" value="1"/>
</dbReference>
<dbReference type="GO" id="GO:0005886">
    <property type="term" value="C:plasma membrane"/>
    <property type="evidence" value="ECO:0007669"/>
    <property type="project" value="UniProtKB-SubCell"/>
</dbReference>
<evidence type="ECO:0000256" key="1">
    <source>
        <dbReference type="ARBA" id="ARBA00004651"/>
    </source>
</evidence>
<dbReference type="EC" id="2.7.7.65" evidence="2"/>
<dbReference type="GO" id="GO:0043709">
    <property type="term" value="P:cell adhesion involved in single-species biofilm formation"/>
    <property type="evidence" value="ECO:0007669"/>
    <property type="project" value="TreeGrafter"/>
</dbReference>
<comment type="catalytic activity">
    <reaction evidence="7">
        <text>2 GTP = 3',3'-c-di-GMP + 2 diphosphate</text>
        <dbReference type="Rhea" id="RHEA:24898"/>
        <dbReference type="ChEBI" id="CHEBI:33019"/>
        <dbReference type="ChEBI" id="CHEBI:37565"/>
        <dbReference type="ChEBI" id="CHEBI:58805"/>
        <dbReference type="EC" id="2.7.7.65"/>
    </reaction>
</comment>
<evidence type="ECO:0000313" key="11">
    <source>
        <dbReference type="EMBL" id="QJD30456.1"/>
    </source>
</evidence>
<dbReference type="InterPro" id="IPR050469">
    <property type="entry name" value="Diguanylate_Cyclase"/>
</dbReference>
<dbReference type="InterPro" id="IPR000160">
    <property type="entry name" value="GGDEF_dom"/>
</dbReference>
<proteinExistence type="predicted"/>
<keyword evidence="5 9" id="KW-1133">Transmembrane helix</keyword>
<sequence>MRTEWQNLSVALAYAAAGFGTSALLSGFSFFPSPFWPPAGIALAAALLGGTRLWPGIFAGAFFVNWRLFGLPLPLAIAISVVNVAAPVFGAQLVRWTTHSKLPFARLRQVVCFVVFGAIVPACLAASVGVALAVAASLVPLKGIDSAWWRWMLSEAGGIFLLGPTLILWLAHRRERRRRGMPWEAAAVATATLVFAVAVFLGIRAPEHPFEGLPYLLFGPVLWLTVRCSLRAATTLLSAVALIAIGGTLLRHGPFHLLGNSQPLLSVGLLVVALGISTLAMGALVSERRAAEEKLMRLNETLEKRVAERTEELHRRATRDGLTGLCNRAYFFERGETMLADARTSGRPLAALIIDVDGLKVINDSYGHHMGDAAITRVAEACRTGLREGDLVGRIGGDEFAALLPATDEAGARKVSARIERTLRLAATPGLDVGASIGVAVRAESDTALDALLRRADAAMYAEKQNRPGAGAET</sequence>
<evidence type="ECO:0000256" key="9">
    <source>
        <dbReference type="SAM" id="Phobius"/>
    </source>
</evidence>
<feature type="transmembrane region" description="Helical" evidence="9">
    <location>
        <begin position="43"/>
        <end position="63"/>
    </location>
</feature>
<evidence type="ECO:0000256" key="2">
    <source>
        <dbReference type="ARBA" id="ARBA00012528"/>
    </source>
</evidence>
<feature type="transmembrane region" description="Helical" evidence="9">
    <location>
        <begin position="264"/>
        <end position="286"/>
    </location>
</feature>
<evidence type="ECO:0000256" key="3">
    <source>
        <dbReference type="ARBA" id="ARBA00022475"/>
    </source>
</evidence>
<dbReference type="GO" id="GO:1902201">
    <property type="term" value="P:negative regulation of bacterial-type flagellum-dependent cell motility"/>
    <property type="evidence" value="ECO:0007669"/>
    <property type="project" value="TreeGrafter"/>
</dbReference>
<reference evidence="12" key="1">
    <citation type="submission" date="2019-12" db="EMBL/GenBank/DDBJ databases">
        <authorList>
            <person name="Awala S.I."/>
            <person name="Rhee S.K."/>
        </authorList>
    </citation>
    <scope>NUCLEOTIDE SEQUENCE [LARGE SCALE GENOMIC DNA]</scope>
    <source>
        <strain evidence="12">IM1</strain>
    </source>
</reference>
<feature type="transmembrane region" description="Helical" evidence="9">
    <location>
        <begin position="12"/>
        <end position="31"/>
    </location>
</feature>
<dbReference type="InterPro" id="IPR029787">
    <property type="entry name" value="Nucleotide_cyclase"/>
</dbReference>
<evidence type="ECO:0000259" key="10">
    <source>
        <dbReference type="PROSITE" id="PS50887"/>
    </source>
</evidence>
<feature type="domain" description="GGDEF" evidence="10">
    <location>
        <begin position="347"/>
        <end position="474"/>
    </location>
</feature>
<feature type="transmembrane region" description="Helical" evidence="9">
    <location>
        <begin position="69"/>
        <end position="89"/>
    </location>
</feature>
<organism evidence="11 12">
    <name type="scientific">Methylococcus geothermalis</name>
    <dbReference type="NCBI Taxonomy" id="2681310"/>
    <lineage>
        <taxon>Bacteria</taxon>
        <taxon>Pseudomonadati</taxon>
        <taxon>Pseudomonadota</taxon>
        <taxon>Gammaproteobacteria</taxon>
        <taxon>Methylococcales</taxon>
        <taxon>Methylococcaceae</taxon>
        <taxon>Methylococcus</taxon>
    </lineage>
</organism>
<dbReference type="CDD" id="cd01949">
    <property type="entry name" value="GGDEF"/>
    <property type="match status" value="1"/>
</dbReference>
<dbReference type="PANTHER" id="PTHR45138">
    <property type="entry name" value="REGULATORY COMPONENTS OF SENSORY TRANSDUCTION SYSTEM"/>
    <property type="match status" value="1"/>
</dbReference>
<evidence type="ECO:0000256" key="5">
    <source>
        <dbReference type="ARBA" id="ARBA00022989"/>
    </source>
</evidence>
<dbReference type="InterPro" id="IPR043128">
    <property type="entry name" value="Rev_trsase/Diguanyl_cyclase"/>
</dbReference>
<dbReference type="Pfam" id="PF00990">
    <property type="entry name" value="GGDEF"/>
    <property type="match status" value="1"/>
</dbReference>
<dbReference type="NCBIfam" id="TIGR00254">
    <property type="entry name" value="GGDEF"/>
    <property type="match status" value="1"/>
</dbReference>
<keyword evidence="8" id="KW-0175">Coiled coil</keyword>
<dbReference type="AlphaFoldDB" id="A0A858Q9U7"/>
<evidence type="ECO:0000313" key="12">
    <source>
        <dbReference type="Proteomes" id="UP000503004"/>
    </source>
</evidence>
<name>A0A858Q9U7_9GAMM</name>
<evidence type="ECO:0000256" key="7">
    <source>
        <dbReference type="ARBA" id="ARBA00034247"/>
    </source>
</evidence>
<protein>
    <recommendedName>
        <fullName evidence="2">diguanylate cyclase</fullName>
        <ecNumber evidence="2">2.7.7.65</ecNumber>
    </recommendedName>
</protein>
<evidence type="ECO:0000256" key="4">
    <source>
        <dbReference type="ARBA" id="ARBA00022692"/>
    </source>
</evidence>
<feature type="transmembrane region" description="Helical" evidence="9">
    <location>
        <begin position="110"/>
        <end position="136"/>
    </location>
</feature>
<dbReference type="PANTHER" id="PTHR45138:SF9">
    <property type="entry name" value="DIGUANYLATE CYCLASE DGCM-RELATED"/>
    <property type="match status" value="1"/>
</dbReference>
<feature type="transmembrane region" description="Helical" evidence="9">
    <location>
        <begin position="183"/>
        <end position="203"/>
    </location>
</feature>
<dbReference type="RefSeq" id="WP_169603732.1">
    <property type="nucleotide sequence ID" value="NZ_CP046565.1"/>
</dbReference>
<keyword evidence="6 9" id="KW-0472">Membrane</keyword>